<sequence>MQISPFASTRSFFKTGKFRSRKQKTPQDPTASSYTTRNTSIDSTRTKSSLWRSVSRQGSIPNKQSHTRGIPQQSDLVSQQARKSNDTMRDPVKVIPPFQALPTTRTVSPALLDEDEYRALGLFNPESQRVQICLNSSRAASPGQLESENRFELDVPIQIARERRPDLQVTIPIHTPPSRSPRLLSTNYVGPTPPSAMSTPSSIPTGRHLKSATTATPRSIVSPLTGLEMPRPHRPFSTDSLEGTPTNKNQPPSRSDVRQQPMQRSRRPSTSSEVEAKTPRPSDTPVIPNGASVRFDTTHSRYMSPVPGSGRSRNHTPVNLYPPTKQHPIMHRKGSAVSIASQINVNKPLPPEPPVGSAQHIASSSPPKHIAYTTSHNSTTQLQLSSRSPSTVKLTTKTPRLKSEPPSPESQRPAIGTRRGSQSSPAISNTLRSKYTPKDLDSMDEAFQRRIAMSSVQQTPTPSKSRASPEQSQLSFADANYLRTIAENPPPSPFHSLPAIDEPLQISRGPMRMEPSRQPPQPPQAQSSRVRTIDIGKCGKKQMAISRTKSNTSVRTTNTVIESRPKLSTTEPVKIERRTNERPNNLSKADRILGLGSASAVTRQIFDPRPSAHDLSNNPGALLDDSEDEDFYEVRGKQDAHFEEIQDRLRLLSAKEDPAAIFDAFHEENAERPAQWEEEVREEKKKTEIKPTIEEKLHLTGTLQDNPIVPTFIAELEAYRTPSPVELQGSHAPNPILNIVTEEDSGEDDGMAELGLPSPESLLIAPAPPASTEQTTRRGRVTAPPPLSTASGTSKSLRSAQSIRVQSLASIAASDIPDFYANGPRSDSQSKRPSTAGSEYDELLTTQAAERVLLHILQSLDNLEDLFAAARVSKGFYRTFKRHELYLLKHAIWKMSPAAWESREMSIPYSELPAGSKDYTPALYFTYYVQDLLTMVELKAMILESCKSFLRPETISGLTGETEKSPLIDDAFWRVWTFCRLFGCGNKREDDIVGQMDWLRGGVIARQSSDTRTLALTDELARNSVLFNPPIGFAKGNNGTRGLTAEQLYDMIEIWTCLGVLVRGYHGKRQEARDYGIYDHCKIDVGDVVSENAMLGKSGCFELYSFTYDFVEEWTNHLLTLAPATVLDVTSPATPTRTQFAQARSQGYTKWVPPRQGMSRSTFLKEAVSRVYEETMAQRRPAQTSTTSAFSTLVSAHSSAGAADAAIAAKARIQRHQAEIRKQKEDPEYKNIPVSDDRPLSNYSDVLDRLEAISAAVTDAPPMPKLPGLAARLSRAKSKGNAATTIENTPAVRPNSPTSTIQSSVPSMQNSLTLGQENLSTADVQASSGKLKNKIKHPFQMKKNDTNTLPISPSKAGVGRFASIRNHKLLDKTKSKKDKIKQGESSESLPRAPAIIPSDEKFAVLPEEEGSQGGFYFPPQVRNPIDPAVETLVGMGYGMESARKALVQTATGNVTNFDAALSRLKKDRERRKRLERLDTMG</sequence>
<evidence type="ECO:0000313" key="3">
    <source>
        <dbReference type="Proteomes" id="UP000664169"/>
    </source>
</evidence>
<feature type="region of interest" description="Disordered" evidence="1">
    <location>
        <begin position="1280"/>
        <end position="1305"/>
    </location>
</feature>
<feature type="region of interest" description="Disordered" evidence="1">
    <location>
        <begin position="819"/>
        <end position="839"/>
    </location>
</feature>
<feature type="region of interest" description="Disordered" evidence="1">
    <location>
        <begin position="454"/>
        <end position="473"/>
    </location>
</feature>
<feature type="region of interest" description="Disordered" evidence="1">
    <location>
        <begin position="745"/>
        <end position="798"/>
    </location>
</feature>
<organism evidence="2 3">
    <name type="scientific">Gomphillus americanus</name>
    <dbReference type="NCBI Taxonomy" id="1940652"/>
    <lineage>
        <taxon>Eukaryota</taxon>
        <taxon>Fungi</taxon>
        <taxon>Dikarya</taxon>
        <taxon>Ascomycota</taxon>
        <taxon>Pezizomycotina</taxon>
        <taxon>Lecanoromycetes</taxon>
        <taxon>OSLEUM clade</taxon>
        <taxon>Ostropomycetidae</taxon>
        <taxon>Ostropales</taxon>
        <taxon>Graphidaceae</taxon>
        <taxon>Gomphilloideae</taxon>
        <taxon>Gomphillus</taxon>
    </lineage>
</organism>
<feature type="compositionally biased region" description="Polar residues" evidence="1">
    <location>
        <begin position="237"/>
        <end position="253"/>
    </location>
</feature>
<reference evidence="2" key="1">
    <citation type="submission" date="2021-03" db="EMBL/GenBank/DDBJ databases">
        <authorList>
            <person name="Tagirdzhanova G."/>
        </authorList>
    </citation>
    <scope>NUCLEOTIDE SEQUENCE</scope>
</reference>
<feature type="compositionally biased region" description="Polar residues" evidence="1">
    <location>
        <begin position="545"/>
        <end position="559"/>
    </location>
</feature>
<feature type="compositionally biased region" description="Polar residues" evidence="1">
    <location>
        <begin position="70"/>
        <end position="82"/>
    </location>
</feature>
<feature type="compositionally biased region" description="Polar residues" evidence="1">
    <location>
        <begin position="788"/>
        <end position="798"/>
    </location>
</feature>
<accession>A0A8H3FL73</accession>
<feature type="region of interest" description="Disordered" evidence="1">
    <location>
        <begin position="1"/>
        <end position="91"/>
    </location>
</feature>
<feature type="compositionally biased region" description="Polar residues" evidence="1">
    <location>
        <begin position="419"/>
        <end position="433"/>
    </location>
</feature>
<dbReference type="EMBL" id="CAJPDQ010000024">
    <property type="protein sequence ID" value="CAF9925815.1"/>
    <property type="molecule type" value="Genomic_DNA"/>
</dbReference>
<feature type="region of interest" description="Disordered" evidence="1">
    <location>
        <begin position="509"/>
        <end position="530"/>
    </location>
</feature>
<feature type="region of interest" description="Disordered" evidence="1">
    <location>
        <begin position="346"/>
        <end position="438"/>
    </location>
</feature>
<feature type="compositionally biased region" description="Polar residues" evidence="1">
    <location>
        <begin position="26"/>
        <end position="64"/>
    </location>
</feature>
<feature type="compositionally biased region" description="Polar residues" evidence="1">
    <location>
        <begin position="1295"/>
        <end position="1305"/>
    </location>
</feature>
<feature type="compositionally biased region" description="Polar residues" evidence="1">
    <location>
        <begin position="825"/>
        <end position="837"/>
    </location>
</feature>
<feature type="region of interest" description="Disordered" evidence="1">
    <location>
        <begin position="540"/>
        <end position="559"/>
    </location>
</feature>
<keyword evidence="3" id="KW-1185">Reference proteome</keyword>
<feature type="compositionally biased region" description="Polar residues" evidence="1">
    <location>
        <begin position="1"/>
        <end position="12"/>
    </location>
</feature>
<name>A0A8H3FL73_9LECA</name>
<feature type="region of interest" description="Disordered" evidence="1">
    <location>
        <begin position="171"/>
        <end position="329"/>
    </location>
</feature>
<feature type="compositionally biased region" description="Low complexity" evidence="1">
    <location>
        <begin position="195"/>
        <end position="205"/>
    </location>
</feature>
<evidence type="ECO:0000313" key="2">
    <source>
        <dbReference type="EMBL" id="CAF9925815.1"/>
    </source>
</evidence>
<feature type="compositionally biased region" description="Low complexity" evidence="1">
    <location>
        <begin position="258"/>
        <end position="272"/>
    </location>
</feature>
<feature type="compositionally biased region" description="Polar residues" evidence="1">
    <location>
        <begin position="360"/>
        <end position="398"/>
    </location>
</feature>
<feature type="region of interest" description="Disordered" evidence="1">
    <location>
        <begin position="1373"/>
        <end position="1393"/>
    </location>
</feature>
<proteinExistence type="predicted"/>
<protein>
    <recommendedName>
        <fullName evidence="4">UBA domain-containing protein</fullName>
    </recommendedName>
</protein>
<dbReference type="Proteomes" id="UP000664169">
    <property type="component" value="Unassembled WGS sequence"/>
</dbReference>
<comment type="caution">
    <text evidence="2">The sequence shown here is derived from an EMBL/GenBank/DDBJ whole genome shotgun (WGS) entry which is preliminary data.</text>
</comment>
<evidence type="ECO:0000256" key="1">
    <source>
        <dbReference type="SAM" id="MobiDB-lite"/>
    </source>
</evidence>
<evidence type="ECO:0008006" key="4">
    <source>
        <dbReference type="Google" id="ProtNLM"/>
    </source>
</evidence>
<gene>
    <name evidence="2" type="ORF">GOMPHAMPRED_003976</name>
</gene>
<dbReference type="OrthoDB" id="5376710at2759"/>